<sequence length="258" mass="30109">MLWAYYADSHCGFCIEYDFEKLTALKQITASFDVDYKEYSPMGNIDPSNELNAAEILKDTSGTKSLSWEHEKEYRICVEPVGIFNYDFHAVKAIYFGLRMPRFSKDLGEGNTELPEALAKVSKQQVMEALQGRGIKYYQIVLKPNSYKLDVQEVEDIYKNAQKYKDKVSVISKELIDYNDYGRGVEKHYFDKVAEIISREPYFYELFLINVSKEESIKRNEPVISASFYHEKDNERPIKRCFTLGQVIEEHQGLNFEK</sequence>
<protein>
    <submittedName>
        <fullName evidence="1">DUF2971 domain-containing protein</fullName>
    </submittedName>
</protein>
<dbReference type="InterPro" id="IPR021352">
    <property type="entry name" value="DUF2971"/>
</dbReference>
<dbReference type="AlphaFoldDB" id="A0A498CRD5"/>
<evidence type="ECO:0000313" key="2">
    <source>
        <dbReference type="Proteomes" id="UP000267166"/>
    </source>
</evidence>
<dbReference type="Pfam" id="PF11185">
    <property type="entry name" value="DUF2971"/>
    <property type="match status" value="1"/>
</dbReference>
<dbReference type="EMBL" id="RCHD01000087">
    <property type="protein sequence ID" value="RLL28064.1"/>
    <property type="molecule type" value="Genomic_DNA"/>
</dbReference>
<gene>
    <name evidence="1" type="ORF">D9K80_17920</name>
</gene>
<proteinExistence type="predicted"/>
<comment type="caution">
    <text evidence="1">The sequence shown here is derived from an EMBL/GenBank/DDBJ whole genome shotgun (WGS) entry which is preliminary data.</text>
</comment>
<evidence type="ECO:0000313" key="1">
    <source>
        <dbReference type="EMBL" id="RLL28064.1"/>
    </source>
</evidence>
<name>A0A498CRD5_9GAMM</name>
<reference evidence="1 2" key="1">
    <citation type="submission" date="2018-09" db="EMBL/GenBank/DDBJ databases">
        <title>The draft genome of Acinetobacter sp. strains.</title>
        <authorList>
            <person name="Qin J."/>
            <person name="Feng Y."/>
            <person name="Zong Z."/>
        </authorList>
    </citation>
    <scope>NUCLEOTIDE SEQUENCE [LARGE SCALE GENOMIC DNA]</scope>
    <source>
        <strain evidence="1 2">WCHAc060003</strain>
    </source>
</reference>
<accession>A0A498CRD5</accession>
<organism evidence="1 2">
    <name type="scientific">Acinetobacter cumulans</name>
    <dbReference type="NCBI Taxonomy" id="2136182"/>
    <lineage>
        <taxon>Bacteria</taxon>
        <taxon>Pseudomonadati</taxon>
        <taxon>Pseudomonadota</taxon>
        <taxon>Gammaproteobacteria</taxon>
        <taxon>Moraxellales</taxon>
        <taxon>Moraxellaceae</taxon>
        <taxon>Acinetobacter</taxon>
    </lineage>
</organism>
<dbReference type="Proteomes" id="UP000267166">
    <property type="component" value="Unassembled WGS sequence"/>
</dbReference>